<organism evidence="5 6">
    <name type="scientific">Lentzea xinjiangensis</name>
    <dbReference type="NCBI Taxonomy" id="402600"/>
    <lineage>
        <taxon>Bacteria</taxon>
        <taxon>Bacillati</taxon>
        <taxon>Actinomycetota</taxon>
        <taxon>Actinomycetes</taxon>
        <taxon>Pseudonocardiales</taxon>
        <taxon>Pseudonocardiaceae</taxon>
        <taxon>Lentzea</taxon>
    </lineage>
</organism>
<proteinExistence type="predicted"/>
<dbReference type="InterPro" id="IPR011010">
    <property type="entry name" value="DNA_brk_join_enz"/>
</dbReference>
<evidence type="ECO:0000259" key="4">
    <source>
        <dbReference type="PROSITE" id="PS51898"/>
    </source>
</evidence>
<dbReference type="GO" id="GO:0005737">
    <property type="term" value="C:cytoplasm"/>
    <property type="evidence" value="ECO:0007669"/>
    <property type="project" value="UniProtKB-SubCell"/>
</dbReference>
<dbReference type="CDD" id="cd00397">
    <property type="entry name" value="DNA_BRE_C"/>
    <property type="match status" value="1"/>
</dbReference>
<evidence type="ECO:0000256" key="3">
    <source>
        <dbReference type="ARBA" id="ARBA00023172"/>
    </source>
</evidence>
<accession>A0A1H9W414</accession>
<reference evidence="6" key="1">
    <citation type="submission" date="2016-10" db="EMBL/GenBank/DDBJ databases">
        <authorList>
            <person name="Varghese N."/>
            <person name="Submissions S."/>
        </authorList>
    </citation>
    <scope>NUCLEOTIDE SEQUENCE [LARGE SCALE GENOMIC DNA]</scope>
    <source>
        <strain evidence="6">CGMCC 4.3525</strain>
    </source>
</reference>
<dbReference type="EMBL" id="FOFR01000030">
    <property type="protein sequence ID" value="SES28676.1"/>
    <property type="molecule type" value="Genomic_DNA"/>
</dbReference>
<evidence type="ECO:0000313" key="5">
    <source>
        <dbReference type="EMBL" id="SES28676.1"/>
    </source>
</evidence>
<evidence type="ECO:0000256" key="1">
    <source>
        <dbReference type="ARBA" id="ARBA00004496"/>
    </source>
</evidence>
<dbReference type="PROSITE" id="PS51898">
    <property type="entry name" value="TYR_RECOMBINASE"/>
    <property type="match status" value="1"/>
</dbReference>
<dbReference type="Proteomes" id="UP000199352">
    <property type="component" value="Unassembled WGS sequence"/>
</dbReference>
<dbReference type="AlphaFoldDB" id="A0A1H9W414"/>
<dbReference type="Pfam" id="PF00589">
    <property type="entry name" value="Phage_integrase"/>
    <property type="match status" value="1"/>
</dbReference>
<comment type="subcellular location">
    <subcellularLocation>
        <location evidence="1">Cytoplasm</location>
    </subcellularLocation>
</comment>
<dbReference type="GO" id="GO:0015074">
    <property type="term" value="P:DNA integration"/>
    <property type="evidence" value="ECO:0007669"/>
    <property type="project" value="UniProtKB-KW"/>
</dbReference>
<name>A0A1H9W414_9PSEU</name>
<feature type="domain" description="Tyr recombinase" evidence="4">
    <location>
        <begin position="134"/>
        <end position="342"/>
    </location>
</feature>
<dbReference type="InterPro" id="IPR050090">
    <property type="entry name" value="Tyrosine_recombinase_XerCD"/>
</dbReference>
<gene>
    <name evidence="5" type="ORF">SAMN05216188_13067</name>
</gene>
<dbReference type="InterPro" id="IPR002104">
    <property type="entry name" value="Integrase_catalytic"/>
</dbReference>
<dbReference type="Gene3D" id="1.10.443.10">
    <property type="entry name" value="Intergrase catalytic core"/>
    <property type="match status" value="1"/>
</dbReference>
<keyword evidence="3" id="KW-0233">DNA recombination</keyword>
<dbReference type="GO" id="GO:0003677">
    <property type="term" value="F:DNA binding"/>
    <property type="evidence" value="ECO:0007669"/>
    <property type="project" value="InterPro"/>
</dbReference>
<sequence length="357" mass="39934">MLAVVRNLRERRTALSAEELLDFETDVMAGFVLARASAGLADGTIRNDVSNLEQVRAWFDQPLWEMQPTDADKYFGQVIRHAAKGTRLARAQSMLTYFAFLELRHKAEIHQLTGRVVECPVDEMNRPRGNKQAALRIPPTAAELGVLFSGWRGELITCRKYAPMARNYTAAKLMSLVGLRVNEVRCLDLDDVKWHLGRFGKLHVRLGKGTRGSGPRERMVPLINGADVLLRWFIEDVWGLFDDDHTRPGAPLFPSERHNRDGTACRVGDDALRAGLAAATAAHLPGWADKLTPHVLRHFCASDLYLSGVDLLSIQEILGHAWVATTMKYIHIHRTRIEDAVLAGQQRAAQRLEGLVP</sequence>
<dbReference type="RefSeq" id="WP_245778334.1">
    <property type="nucleotide sequence ID" value="NZ_FOFR01000030.1"/>
</dbReference>
<dbReference type="PANTHER" id="PTHR30349:SF77">
    <property type="entry name" value="TYROSINE RECOMBINASE XERC"/>
    <property type="match status" value="1"/>
</dbReference>
<keyword evidence="6" id="KW-1185">Reference proteome</keyword>
<evidence type="ECO:0000313" key="6">
    <source>
        <dbReference type="Proteomes" id="UP000199352"/>
    </source>
</evidence>
<dbReference type="GO" id="GO:0006310">
    <property type="term" value="P:DNA recombination"/>
    <property type="evidence" value="ECO:0007669"/>
    <property type="project" value="UniProtKB-KW"/>
</dbReference>
<dbReference type="InterPro" id="IPR013762">
    <property type="entry name" value="Integrase-like_cat_sf"/>
</dbReference>
<keyword evidence="2" id="KW-0229">DNA integration</keyword>
<dbReference type="STRING" id="402600.SAMN05216188_13067"/>
<protein>
    <submittedName>
        <fullName evidence="5">Site-specific recombinase XerD</fullName>
    </submittedName>
</protein>
<dbReference type="PANTHER" id="PTHR30349">
    <property type="entry name" value="PHAGE INTEGRASE-RELATED"/>
    <property type="match status" value="1"/>
</dbReference>
<dbReference type="SUPFAM" id="SSF56349">
    <property type="entry name" value="DNA breaking-rejoining enzymes"/>
    <property type="match status" value="1"/>
</dbReference>
<evidence type="ECO:0000256" key="2">
    <source>
        <dbReference type="ARBA" id="ARBA00022908"/>
    </source>
</evidence>